<sequence>MIRVIIDKLGSGHSDIFLKIDAMPDYSATADSYYLFDFLEISDSDIEELNLKEGEALKYGTIELLQYWVERIRKIAKGQQTFIPFDLWDEYVGGLLLKRTKLGFRTKRVYTDKIQGYSIGKSNLDKQIADNSVHFIEEEQTEWLIDEDALFNGLDWSIKELTNKN</sequence>
<protein>
    <submittedName>
        <fullName evidence="1">Uncharacterized protein</fullName>
    </submittedName>
</protein>
<dbReference type="EMBL" id="SBKN01000009">
    <property type="protein sequence ID" value="RXR20247.1"/>
    <property type="molecule type" value="Genomic_DNA"/>
</dbReference>
<gene>
    <name evidence="1" type="ORF">EQG61_12560</name>
</gene>
<comment type="caution">
    <text evidence="1">The sequence shown here is derived from an EMBL/GenBank/DDBJ whole genome shotgun (WGS) entry which is preliminary data.</text>
</comment>
<dbReference type="RefSeq" id="WP_129462298.1">
    <property type="nucleotide sequence ID" value="NZ_SBKN01000009.1"/>
</dbReference>
<reference evidence="2" key="1">
    <citation type="submission" date="2019-01" db="EMBL/GenBank/DDBJ databases">
        <title>Cytophagaceae bacterium strain CAR-16.</title>
        <authorList>
            <person name="Chen W.-M."/>
        </authorList>
    </citation>
    <scope>NUCLEOTIDE SEQUENCE [LARGE SCALE GENOMIC DNA]</scope>
    <source>
        <strain evidence="2">WWJ-16</strain>
    </source>
</reference>
<dbReference type="Proteomes" id="UP000289857">
    <property type="component" value="Unassembled WGS sequence"/>
</dbReference>
<evidence type="ECO:0000313" key="2">
    <source>
        <dbReference type="Proteomes" id="UP000289857"/>
    </source>
</evidence>
<dbReference type="OrthoDB" id="959517at2"/>
<organism evidence="1 2">
    <name type="scientific">Flavobacterium stagni</name>
    <dbReference type="NCBI Taxonomy" id="2506421"/>
    <lineage>
        <taxon>Bacteria</taxon>
        <taxon>Pseudomonadati</taxon>
        <taxon>Bacteroidota</taxon>
        <taxon>Flavobacteriia</taxon>
        <taxon>Flavobacteriales</taxon>
        <taxon>Flavobacteriaceae</taxon>
        <taxon>Flavobacterium</taxon>
    </lineage>
</organism>
<keyword evidence="2" id="KW-1185">Reference proteome</keyword>
<proteinExistence type="predicted"/>
<name>A0A4Q1K3W6_9FLAO</name>
<dbReference type="AlphaFoldDB" id="A0A4Q1K3W6"/>
<evidence type="ECO:0000313" key="1">
    <source>
        <dbReference type="EMBL" id="RXR20247.1"/>
    </source>
</evidence>
<accession>A0A4Q1K3W6</accession>